<name>A0A0A9D8Y6_ARUDO</name>
<dbReference type="EMBL" id="GBRH01214767">
    <property type="protein sequence ID" value="JAD83128.1"/>
    <property type="molecule type" value="Transcribed_RNA"/>
</dbReference>
<accession>A0A0A9D8Y6</accession>
<dbReference type="AlphaFoldDB" id="A0A0A9D8Y6"/>
<proteinExistence type="predicted"/>
<evidence type="ECO:0000313" key="1">
    <source>
        <dbReference type="EMBL" id="JAD83128.1"/>
    </source>
</evidence>
<reference evidence="1" key="1">
    <citation type="submission" date="2014-09" db="EMBL/GenBank/DDBJ databases">
        <authorList>
            <person name="Magalhaes I.L.F."/>
            <person name="Oliveira U."/>
            <person name="Santos F.R."/>
            <person name="Vidigal T.H.D.A."/>
            <person name="Brescovit A.D."/>
            <person name="Santos A.J."/>
        </authorList>
    </citation>
    <scope>NUCLEOTIDE SEQUENCE</scope>
    <source>
        <tissue evidence="1">Shoot tissue taken approximately 20 cm above the soil surface</tissue>
    </source>
</reference>
<organism evidence="1">
    <name type="scientific">Arundo donax</name>
    <name type="common">Giant reed</name>
    <name type="synonym">Donax arundinaceus</name>
    <dbReference type="NCBI Taxonomy" id="35708"/>
    <lineage>
        <taxon>Eukaryota</taxon>
        <taxon>Viridiplantae</taxon>
        <taxon>Streptophyta</taxon>
        <taxon>Embryophyta</taxon>
        <taxon>Tracheophyta</taxon>
        <taxon>Spermatophyta</taxon>
        <taxon>Magnoliopsida</taxon>
        <taxon>Liliopsida</taxon>
        <taxon>Poales</taxon>
        <taxon>Poaceae</taxon>
        <taxon>PACMAD clade</taxon>
        <taxon>Arundinoideae</taxon>
        <taxon>Arundineae</taxon>
        <taxon>Arundo</taxon>
    </lineage>
</organism>
<protein>
    <submittedName>
        <fullName evidence="1">Uncharacterized protein</fullName>
    </submittedName>
</protein>
<sequence>MLPRPLIRTWQSVFASTRLREFPLGPSSRPTKLKLGYWSTGMSILIVFFTMKPEELPCGLSQFLDGGWNMPGPCNIEQNMAEENKQVETRIF</sequence>
<reference evidence="1" key="2">
    <citation type="journal article" date="2015" name="Data Brief">
        <title>Shoot transcriptome of the giant reed, Arundo donax.</title>
        <authorList>
            <person name="Barrero R.A."/>
            <person name="Guerrero F.D."/>
            <person name="Moolhuijzen P."/>
            <person name="Goolsby J.A."/>
            <person name="Tidwell J."/>
            <person name="Bellgard S.E."/>
            <person name="Bellgard M.I."/>
        </authorList>
    </citation>
    <scope>NUCLEOTIDE SEQUENCE</scope>
    <source>
        <tissue evidence="1">Shoot tissue taken approximately 20 cm above the soil surface</tissue>
    </source>
</reference>